<dbReference type="GO" id="GO:1990605">
    <property type="term" value="F:GU repeat RNA binding"/>
    <property type="evidence" value="ECO:0007669"/>
    <property type="project" value="EnsemblFungi"/>
</dbReference>
<evidence type="ECO:0000313" key="9">
    <source>
        <dbReference type="EMBL" id="KKY15616.1"/>
    </source>
</evidence>
<reference evidence="9 10" key="1">
    <citation type="submission" date="2015-05" db="EMBL/GenBank/DDBJ databases">
        <title>Distinctive expansion of gene families associated with plant cell wall degradation and secondary metabolism in the genomes of grapevine trunk pathogens.</title>
        <authorList>
            <person name="Lawrence D.P."/>
            <person name="Travadon R."/>
            <person name="Rolshausen P.E."/>
            <person name="Baumgartner K."/>
        </authorList>
    </citation>
    <scope>NUCLEOTIDE SEQUENCE [LARGE SCALE GENOMIC DNA]</scope>
    <source>
        <strain evidence="9">UCRPC4</strain>
    </source>
</reference>
<dbReference type="InterPro" id="IPR016068">
    <property type="entry name" value="Translin_N"/>
</dbReference>
<dbReference type="AlphaFoldDB" id="A0A0G2DZP8"/>
<evidence type="ECO:0000256" key="4">
    <source>
        <dbReference type="ARBA" id="ARBA00022490"/>
    </source>
</evidence>
<evidence type="ECO:0000256" key="6">
    <source>
        <dbReference type="ARBA" id="ARBA00023125"/>
    </source>
</evidence>
<evidence type="ECO:0000313" key="10">
    <source>
        <dbReference type="Proteomes" id="UP000053317"/>
    </source>
</evidence>
<proteinExistence type="inferred from homology"/>
<evidence type="ECO:0000256" key="3">
    <source>
        <dbReference type="ARBA" id="ARBA00005902"/>
    </source>
</evidence>
<dbReference type="GO" id="GO:0005634">
    <property type="term" value="C:nucleus"/>
    <property type="evidence" value="ECO:0007669"/>
    <property type="project" value="UniProtKB-SubCell"/>
</dbReference>
<accession>A0A0G2DZP8</accession>
<dbReference type="OrthoDB" id="829at2759"/>
<sequence>MADIDMASTPNTGIDPAIFERLQAKIDEESKIRDELKEIVQTLEKQDRFTQSILSKAHSTPSNRLNDDVVNPASASISAQNETIRQLSEAASQHPFYKYNGMWSRTMQELIGEALGVPVNLKDRDAFHVTIEEYLLALTNLLDELARLAVNSVTLGDFSRPLAISKFIKDIHAGFQLLNLKNDALRRRSDSIKYNVSREYTIGSAILGHELLTPLKVKKVEDVVYDLSLRGLLKD</sequence>
<dbReference type="InterPro" id="IPR036081">
    <property type="entry name" value="Translin_sf"/>
</dbReference>
<dbReference type="PANTHER" id="PTHR10741">
    <property type="entry name" value="TRANSLIN AND TRANSLIN ASSOCIATED PROTEIN X"/>
    <property type="match status" value="1"/>
</dbReference>
<dbReference type="Proteomes" id="UP000053317">
    <property type="component" value="Unassembled WGS sequence"/>
</dbReference>
<keyword evidence="6" id="KW-0238">DNA-binding</keyword>
<gene>
    <name evidence="9" type="ORF">UCRPC4_g06248</name>
</gene>
<dbReference type="CDD" id="cd14819">
    <property type="entry name" value="Translin"/>
    <property type="match status" value="1"/>
</dbReference>
<feature type="coiled-coil region" evidence="8">
    <location>
        <begin position="19"/>
        <end position="46"/>
    </location>
</feature>
<evidence type="ECO:0000256" key="2">
    <source>
        <dbReference type="ARBA" id="ARBA00004496"/>
    </source>
</evidence>
<reference evidence="9 10" key="2">
    <citation type="submission" date="2015-05" db="EMBL/GenBank/DDBJ databases">
        <authorList>
            <person name="Morales-Cruz A."/>
            <person name="Amrine K.C."/>
            <person name="Cantu D."/>
        </authorList>
    </citation>
    <scope>NUCLEOTIDE SEQUENCE [LARGE SCALE GENOMIC DNA]</scope>
    <source>
        <strain evidence="9">UCRPC4</strain>
    </source>
</reference>
<dbReference type="GO" id="GO:0035939">
    <property type="term" value="F:microsatellite binding"/>
    <property type="evidence" value="ECO:0007669"/>
    <property type="project" value="EnsemblFungi"/>
</dbReference>
<protein>
    <submittedName>
        <fullName evidence="9">Putative recombination hotspot-binding protein</fullName>
    </submittedName>
</protein>
<dbReference type="InterPro" id="IPR016069">
    <property type="entry name" value="Translin_C"/>
</dbReference>
<comment type="subcellular location">
    <subcellularLocation>
        <location evidence="2">Cytoplasm</location>
    </subcellularLocation>
    <subcellularLocation>
        <location evidence="1">Nucleus</location>
    </subcellularLocation>
</comment>
<keyword evidence="5" id="KW-0694">RNA-binding</keyword>
<dbReference type="Gene3D" id="1.20.58.200">
    <property type="entry name" value="Translin, domain 2"/>
    <property type="match status" value="1"/>
</dbReference>
<keyword evidence="7" id="KW-0539">Nucleus</keyword>
<dbReference type="Pfam" id="PF01997">
    <property type="entry name" value="Translin"/>
    <property type="match status" value="2"/>
</dbReference>
<keyword evidence="4" id="KW-0963">Cytoplasm</keyword>
<evidence type="ECO:0000256" key="5">
    <source>
        <dbReference type="ARBA" id="ARBA00022884"/>
    </source>
</evidence>
<comment type="caution">
    <text evidence="9">The sequence shown here is derived from an EMBL/GenBank/DDBJ whole genome shotgun (WGS) entry which is preliminary data.</text>
</comment>
<comment type="similarity">
    <text evidence="3">Belongs to the translin family.</text>
</comment>
<dbReference type="EMBL" id="LCWF01000182">
    <property type="protein sequence ID" value="KKY15616.1"/>
    <property type="molecule type" value="Genomic_DNA"/>
</dbReference>
<keyword evidence="8" id="KW-0175">Coiled coil</keyword>
<name>A0A0G2DZP8_PHACM</name>
<dbReference type="InterPro" id="IPR033956">
    <property type="entry name" value="Translin"/>
</dbReference>
<dbReference type="Gene3D" id="1.20.58.190">
    <property type="entry name" value="Translin, domain 1"/>
    <property type="match status" value="1"/>
</dbReference>
<dbReference type="SUPFAM" id="SSF74784">
    <property type="entry name" value="Translin"/>
    <property type="match status" value="1"/>
</dbReference>
<dbReference type="GO" id="GO:0016070">
    <property type="term" value="P:RNA metabolic process"/>
    <property type="evidence" value="ECO:0007669"/>
    <property type="project" value="InterPro"/>
</dbReference>
<organism evidence="9 10">
    <name type="scientific">Phaeomoniella chlamydospora</name>
    <name type="common">Phaeoacremonium chlamydosporum</name>
    <dbReference type="NCBI Taxonomy" id="158046"/>
    <lineage>
        <taxon>Eukaryota</taxon>
        <taxon>Fungi</taxon>
        <taxon>Dikarya</taxon>
        <taxon>Ascomycota</taxon>
        <taxon>Pezizomycotina</taxon>
        <taxon>Eurotiomycetes</taxon>
        <taxon>Chaetothyriomycetidae</taxon>
        <taxon>Phaeomoniellales</taxon>
        <taxon>Phaeomoniellaceae</taxon>
        <taxon>Phaeomoniella</taxon>
    </lineage>
</organism>
<dbReference type="InterPro" id="IPR002848">
    <property type="entry name" value="Translin_fam"/>
</dbReference>
<evidence type="ECO:0000256" key="7">
    <source>
        <dbReference type="ARBA" id="ARBA00023242"/>
    </source>
</evidence>
<dbReference type="GO" id="GO:0005737">
    <property type="term" value="C:cytoplasm"/>
    <property type="evidence" value="ECO:0007669"/>
    <property type="project" value="UniProtKB-SubCell"/>
</dbReference>
<dbReference type="GO" id="GO:0043047">
    <property type="term" value="F:single-stranded telomeric DNA binding"/>
    <property type="evidence" value="ECO:0007669"/>
    <property type="project" value="EnsemblFungi"/>
</dbReference>
<evidence type="ECO:0000256" key="1">
    <source>
        <dbReference type="ARBA" id="ARBA00004123"/>
    </source>
</evidence>
<keyword evidence="10" id="KW-1185">Reference proteome</keyword>
<evidence type="ECO:0000256" key="8">
    <source>
        <dbReference type="SAM" id="Coils"/>
    </source>
</evidence>